<dbReference type="AlphaFoldDB" id="A0A433D1Z7"/>
<feature type="region of interest" description="Disordered" evidence="1">
    <location>
        <begin position="1"/>
        <end position="61"/>
    </location>
</feature>
<dbReference type="EMBL" id="RBNI01008244">
    <property type="protein sequence ID" value="RUP44855.1"/>
    <property type="molecule type" value="Genomic_DNA"/>
</dbReference>
<feature type="compositionally biased region" description="Basic and acidic residues" evidence="1">
    <location>
        <begin position="50"/>
        <end position="61"/>
    </location>
</feature>
<evidence type="ECO:0000313" key="3">
    <source>
        <dbReference type="Proteomes" id="UP000268093"/>
    </source>
</evidence>
<comment type="caution">
    <text evidence="2">The sequence shown here is derived from an EMBL/GenBank/DDBJ whole genome shotgun (WGS) entry which is preliminary data.</text>
</comment>
<evidence type="ECO:0000256" key="1">
    <source>
        <dbReference type="SAM" id="MobiDB-lite"/>
    </source>
</evidence>
<accession>A0A433D1Z7</accession>
<evidence type="ECO:0000313" key="2">
    <source>
        <dbReference type="EMBL" id="RUP44855.1"/>
    </source>
</evidence>
<name>A0A433D1Z7_9FUNG</name>
<reference evidence="2 3" key="1">
    <citation type="journal article" date="2018" name="New Phytol.">
        <title>Phylogenomics of Endogonaceae and evolution of mycorrhizas within Mucoromycota.</title>
        <authorList>
            <person name="Chang Y."/>
            <person name="Desiro A."/>
            <person name="Na H."/>
            <person name="Sandor L."/>
            <person name="Lipzen A."/>
            <person name="Clum A."/>
            <person name="Barry K."/>
            <person name="Grigoriev I.V."/>
            <person name="Martin F.M."/>
            <person name="Stajich J.E."/>
            <person name="Smith M.E."/>
            <person name="Bonito G."/>
            <person name="Spatafora J.W."/>
        </authorList>
    </citation>
    <scope>NUCLEOTIDE SEQUENCE [LARGE SCALE GENOMIC DNA]</scope>
    <source>
        <strain evidence="2 3">GMNB39</strain>
    </source>
</reference>
<sequence>MLAVVSKPDHRLPATFDNSANHTGRIVPLLPGMPKTLGPDRDGSNICHAQDQEGSHSKLTD</sequence>
<proteinExistence type="predicted"/>
<dbReference type="Proteomes" id="UP000268093">
    <property type="component" value="Unassembled WGS sequence"/>
</dbReference>
<organism evidence="2 3">
    <name type="scientific">Jimgerdemannia flammicorona</name>
    <dbReference type="NCBI Taxonomy" id="994334"/>
    <lineage>
        <taxon>Eukaryota</taxon>
        <taxon>Fungi</taxon>
        <taxon>Fungi incertae sedis</taxon>
        <taxon>Mucoromycota</taxon>
        <taxon>Mucoromycotina</taxon>
        <taxon>Endogonomycetes</taxon>
        <taxon>Endogonales</taxon>
        <taxon>Endogonaceae</taxon>
        <taxon>Jimgerdemannia</taxon>
    </lineage>
</organism>
<keyword evidence="3" id="KW-1185">Reference proteome</keyword>
<protein>
    <submittedName>
        <fullName evidence="2">Uncharacterized protein</fullName>
    </submittedName>
</protein>
<gene>
    <name evidence="2" type="ORF">BC936DRAFT_148937</name>
</gene>